<dbReference type="Proteomes" id="UP000001564">
    <property type="component" value="Chromosome"/>
</dbReference>
<name>A5CUK1_CLAM3</name>
<dbReference type="KEGG" id="cmi:CMM_2704"/>
<proteinExistence type="predicted"/>
<evidence type="ECO:0000313" key="2">
    <source>
        <dbReference type="Proteomes" id="UP000001564"/>
    </source>
</evidence>
<dbReference type="AlphaFoldDB" id="A5CUK1"/>
<keyword evidence="2" id="KW-1185">Reference proteome</keyword>
<sequence length="109" mass="12274">MSRAPWPSIVAPTVGQTGRFPVRRTRGIMQHHDGRLEVVTLSSTDWRVCDARIPESDASRLIAYVQQRDHRVELMRMRPVPGLCDWFASVEDALATIAAELPRDHALTA</sequence>
<organism evidence="1 2">
    <name type="scientific">Clavibacter michiganensis subsp. michiganensis (strain NCPPB 382)</name>
    <dbReference type="NCBI Taxonomy" id="443906"/>
    <lineage>
        <taxon>Bacteria</taxon>
        <taxon>Bacillati</taxon>
        <taxon>Actinomycetota</taxon>
        <taxon>Actinomycetes</taxon>
        <taxon>Micrococcales</taxon>
        <taxon>Microbacteriaceae</taxon>
        <taxon>Clavibacter</taxon>
    </lineage>
</organism>
<gene>
    <name evidence="1" type="ordered locus">CMM_2704</name>
</gene>
<dbReference type="EMBL" id="AM711867">
    <property type="protein sequence ID" value="CAN02788.1"/>
    <property type="molecule type" value="Genomic_DNA"/>
</dbReference>
<protein>
    <submittedName>
        <fullName evidence="1">Uncharacterized protein</fullName>
    </submittedName>
</protein>
<reference evidence="1 2" key="1">
    <citation type="journal article" date="2008" name="J. Bacteriol.">
        <title>The genome sequence of the tomato-pathogenic actinomycete Clavibacter michiganensis subsp. michiganensis NCPPB382 reveals a large island involved in pathogenicity.</title>
        <authorList>
            <person name="Gartemann K.H."/>
            <person name="Abt B."/>
            <person name="Bekel T."/>
            <person name="Burger A."/>
            <person name="Engemann J."/>
            <person name="Flugel M."/>
            <person name="Gaigalat L."/>
            <person name="Goesmann A."/>
            <person name="Grafen I."/>
            <person name="Kalinowski J."/>
            <person name="Kaup O."/>
            <person name="Kirchner O."/>
            <person name="Krause L."/>
            <person name="Linke B."/>
            <person name="McHardy A."/>
            <person name="Meyer F."/>
            <person name="Pohle S."/>
            <person name="Ruckert C."/>
            <person name="Schneiker S."/>
            <person name="Zellermann E.M."/>
            <person name="Puhler A."/>
            <person name="Eichenlaub R."/>
            <person name="Kaiser O."/>
            <person name="Bartels D."/>
        </authorList>
    </citation>
    <scope>NUCLEOTIDE SEQUENCE [LARGE SCALE GENOMIC DNA]</scope>
    <source>
        <strain evidence="1 2">NCPPB 382</strain>
    </source>
</reference>
<evidence type="ECO:0000313" key="1">
    <source>
        <dbReference type="EMBL" id="CAN02788.1"/>
    </source>
</evidence>
<dbReference type="HOGENOM" id="CLU_173858_0_0_11"/>
<accession>A5CUK1</accession>